<evidence type="ECO:0000313" key="1">
    <source>
        <dbReference type="EMBL" id="SDK67479.1"/>
    </source>
</evidence>
<dbReference type="EMBL" id="FNFE01000006">
    <property type="protein sequence ID" value="SDK67479.1"/>
    <property type="molecule type" value="Genomic_DNA"/>
</dbReference>
<dbReference type="Proteomes" id="UP000198882">
    <property type="component" value="Unassembled WGS sequence"/>
</dbReference>
<sequence length="41" mass="4528">MATSQSTTHDYRCPECTGSLQSHHESLECVDCGYTPRHGSD</sequence>
<name>A0A1G9DUG6_9EURY</name>
<protein>
    <submittedName>
        <fullName evidence="1">Uncharacterized protein</fullName>
    </submittedName>
</protein>
<gene>
    <name evidence="1" type="ORF">SAMN04515672_3628</name>
</gene>
<reference evidence="2" key="1">
    <citation type="submission" date="2016-10" db="EMBL/GenBank/DDBJ databases">
        <authorList>
            <person name="Varghese N."/>
            <person name="Submissions S."/>
        </authorList>
    </citation>
    <scope>NUCLEOTIDE SEQUENCE [LARGE SCALE GENOMIC DNA]</scope>
    <source>
        <strain evidence="2">B4,CECT 8067,JCM 17497</strain>
    </source>
</reference>
<dbReference type="AlphaFoldDB" id="A0A1G9DUG6"/>
<organism evidence="1 2">
    <name type="scientific">Natronorubrum texcoconense</name>
    <dbReference type="NCBI Taxonomy" id="1095776"/>
    <lineage>
        <taxon>Archaea</taxon>
        <taxon>Methanobacteriati</taxon>
        <taxon>Methanobacteriota</taxon>
        <taxon>Stenosarchaea group</taxon>
        <taxon>Halobacteria</taxon>
        <taxon>Halobacteriales</taxon>
        <taxon>Natrialbaceae</taxon>
        <taxon>Natronorubrum</taxon>
    </lineage>
</organism>
<proteinExistence type="predicted"/>
<keyword evidence="2" id="KW-1185">Reference proteome</keyword>
<accession>A0A1G9DUG6</accession>
<evidence type="ECO:0000313" key="2">
    <source>
        <dbReference type="Proteomes" id="UP000198882"/>
    </source>
</evidence>
<dbReference type="RefSeq" id="WP_281245273.1">
    <property type="nucleotide sequence ID" value="NZ_FNFE01000006.1"/>
</dbReference>